<dbReference type="AlphaFoldDB" id="A0A8X6JGV8"/>
<accession>A0A8X6JGV8</accession>
<gene>
    <name evidence="1" type="ORF">NPIL_586291</name>
</gene>
<reference evidence="1" key="1">
    <citation type="submission" date="2020-08" db="EMBL/GenBank/DDBJ databases">
        <title>Multicomponent nature underlies the extraordinary mechanical properties of spider dragline silk.</title>
        <authorList>
            <person name="Kono N."/>
            <person name="Nakamura H."/>
            <person name="Mori M."/>
            <person name="Yoshida Y."/>
            <person name="Ohtoshi R."/>
            <person name="Malay A.D."/>
            <person name="Moran D.A.P."/>
            <person name="Tomita M."/>
            <person name="Numata K."/>
            <person name="Arakawa K."/>
        </authorList>
    </citation>
    <scope>NUCLEOTIDE SEQUENCE</scope>
</reference>
<sequence length="101" mass="11587">MKSYFGTKEIAKEITSKRHGYSVIRNEKLSNLRASKSPNTKNPGEQTEFCQSIKVIPHCSWKGDTHAREKGHKFSEWQVMSSLGMQRFYSRKSFSGSGVER</sequence>
<comment type="caution">
    <text evidence="1">The sequence shown here is derived from an EMBL/GenBank/DDBJ whole genome shotgun (WGS) entry which is preliminary data.</text>
</comment>
<proteinExistence type="predicted"/>
<evidence type="ECO:0000313" key="2">
    <source>
        <dbReference type="Proteomes" id="UP000887013"/>
    </source>
</evidence>
<organism evidence="1 2">
    <name type="scientific">Nephila pilipes</name>
    <name type="common">Giant wood spider</name>
    <name type="synonym">Nephila maculata</name>
    <dbReference type="NCBI Taxonomy" id="299642"/>
    <lineage>
        <taxon>Eukaryota</taxon>
        <taxon>Metazoa</taxon>
        <taxon>Ecdysozoa</taxon>
        <taxon>Arthropoda</taxon>
        <taxon>Chelicerata</taxon>
        <taxon>Arachnida</taxon>
        <taxon>Araneae</taxon>
        <taxon>Araneomorphae</taxon>
        <taxon>Entelegynae</taxon>
        <taxon>Araneoidea</taxon>
        <taxon>Nephilidae</taxon>
        <taxon>Nephila</taxon>
    </lineage>
</organism>
<protein>
    <submittedName>
        <fullName evidence="1">Uncharacterized protein</fullName>
    </submittedName>
</protein>
<dbReference type="EMBL" id="BMAW01087367">
    <property type="protein sequence ID" value="GFS29340.1"/>
    <property type="molecule type" value="Genomic_DNA"/>
</dbReference>
<dbReference type="Proteomes" id="UP000887013">
    <property type="component" value="Unassembled WGS sequence"/>
</dbReference>
<evidence type="ECO:0000313" key="1">
    <source>
        <dbReference type="EMBL" id="GFS29340.1"/>
    </source>
</evidence>
<name>A0A8X6JGV8_NEPPI</name>
<keyword evidence="2" id="KW-1185">Reference proteome</keyword>